<sequence>MAERSATSGAGPSRKDKGKAKVGIEYQDLRISEDDDDDDQETQSAFQESPDNRSALVLPFKKRWAHEVEDTTVGTPQEKSSTDQPSDTRQEDDENAPDDQTETDLKPGSRAVTANEYCLSKTLGRYEVIPHNPLLYLDVEDTSYLLDWPQMVDFLPVSFSVALLVFDGYDRRYNMLLKQEVGGGRIKYAISRGWGDFVRMHNLKAGDEITFYRFFDSRVSDVYFYVLRYFRKPMDRPPCFRRNKSTQDDALRKLLYGSSSVEDKEKGLEKIEPKVDRNQVESGRIEDDQVPVEKNQQESAKVEDDQVPVEKNQQESAKDEGDQVPVENTSDQTERKVQGPGSRVLTSEEYCMEKTLTTYEVIEDAKLYLDAYEASELTAFPEIVNYPPGTYSKTLLVYDKDDRRYDMQLKHHISRGTIGYAINSGWNSFIRTHDLEAGDVVTFYRVQDESVSDDYYHVIRYTRKSVGRNETREKIIDDGQKNPKTRYKAEARRKEDGSLVIKLAGG</sequence>
<feature type="compositionally biased region" description="Acidic residues" evidence="6">
    <location>
        <begin position="90"/>
        <end position="102"/>
    </location>
</feature>
<evidence type="ECO:0000256" key="6">
    <source>
        <dbReference type="SAM" id="MobiDB-lite"/>
    </source>
</evidence>
<dbReference type="InterPro" id="IPR003340">
    <property type="entry name" value="B3_DNA-bd"/>
</dbReference>
<evidence type="ECO:0000313" key="11">
    <source>
        <dbReference type="RefSeq" id="XP_020552236.1"/>
    </source>
</evidence>
<dbReference type="KEGG" id="sind:110012568"/>
<evidence type="ECO:0000313" key="12">
    <source>
        <dbReference type="RefSeq" id="XP_020552237.1"/>
    </source>
</evidence>
<dbReference type="SUPFAM" id="SSF101936">
    <property type="entry name" value="DNA-binding pseudobarrel domain"/>
    <property type="match status" value="2"/>
</dbReference>
<dbReference type="InterPro" id="IPR015300">
    <property type="entry name" value="DNA-bd_pseudobarrel_sf"/>
</dbReference>
<organism evidence="8 10">
    <name type="scientific">Sesamum indicum</name>
    <name type="common">Oriental sesame</name>
    <name type="synonym">Sesamum orientale</name>
    <dbReference type="NCBI Taxonomy" id="4182"/>
    <lineage>
        <taxon>Eukaryota</taxon>
        <taxon>Viridiplantae</taxon>
        <taxon>Streptophyta</taxon>
        <taxon>Embryophyta</taxon>
        <taxon>Tracheophyta</taxon>
        <taxon>Spermatophyta</taxon>
        <taxon>Magnoliopsida</taxon>
        <taxon>eudicotyledons</taxon>
        <taxon>Gunneridae</taxon>
        <taxon>Pentapetalae</taxon>
        <taxon>asterids</taxon>
        <taxon>lamiids</taxon>
        <taxon>Lamiales</taxon>
        <taxon>Pedaliaceae</taxon>
        <taxon>Sesamum</taxon>
    </lineage>
</organism>
<dbReference type="GeneID" id="110012568"/>
<keyword evidence="5" id="KW-0539">Nucleus</keyword>
<evidence type="ECO:0000256" key="5">
    <source>
        <dbReference type="ARBA" id="ARBA00023242"/>
    </source>
</evidence>
<reference evidence="9 10" key="1">
    <citation type="submission" date="2025-04" db="UniProtKB">
        <authorList>
            <consortium name="RefSeq"/>
        </authorList>
    </citation>
    <scope>IDENTIFICATION</scope>
</reference>
<evidence type="ECO:0000256" key="1">
    <source>
        <dbReference type="ARBA" id="ARBA00004123"/>
    </source>
</evidence>
<feature type="compositionally biased region" description="Basic and acidic residues" evidence="6">
    <location>
        <begin position="265"/>
        <end position="287"/>
    </location>
</feature>
<dbReference type="GO" id="GO:0003677">
    <property type="term" value="F:DNA binding"/>
    <property type="evidence" value="ECO:0007669"/>
    <property type="project" value="UniProtKB-KW"/>
</dbReference>
<feature type="compositionally biased region" description="Basic and acidic residues" evidence="6">
    <location>
        <begin position="312"/>
        <end position="321"/>
    </location>
</feature>
<dbReference type="RefSeq" id="XP_020552234.1">
    <property type="nucleotide sequence ID" value="XM_020696575.1"/>
</dbReference>
<dbReference type="RefSeq" id="XP_020552237.1">
    <property type="nucleotide sequence ID" value="XM_020696578.1"/>
</dbReference>
<keyword evidence="8" id="KW-1185">Reference proteome</keyword>
<dbReference type="OrthoDB" id="914210at2759"/>
<keyword evidence="2" id="KW-0805">Transcription regulation</keyword>
<feature type="region of interest" description="Disordered" evidence="6">
    <location>
        <begin position="1"/>
        <end position="109"/>
    </location>
</feature>
<comment type="subcellular location">
    <subcellularLocation>
        <location evidence="1">Nucleus</location>
    </subcellularLocation>
</comment>
<gene>
    <name evidence="9 10 11 12" type="primary">LOC110012568</name>
</gene>
<dbReference type="Proteomes" id="UP000504604">
    <property type="component" value="Linkage group LG9"/>
</dbReference>
<proteinExistence type="predicted"/>
<evidence type="ECO:0000256" key="2">
    <source>
        <dbReference type="ARBA" id="ARBA00023015"/>
    </source>
</evidence>
<feature type="compositionally biased region" description="Polar residues" evidence="6">
    <location>
        <begin position="1"/>
        <end position="10"/>
    </location>
</feature>
<dbReference type="AlphaFoldDB" id="A0A8M8V703"/>
<feature type="domain" description="TF-B3" evidence="7">
    <location>
        <begin position="352"/>
        <end position="464"/>
    </location>
</feature>
<dbReference type="Gene3D" id="2.40.330.10">
    <property type="entry name" value="DNA-binding pseudobarrel domain"/>
    <property type="match status" value="2"/>
</dbReference>
<evidence type="ECO:0000256" key="3">
    <source>
        <dbReference type="ARBA" id="ARBA00023125"/>
    </source>
</evidence>
<evidence type="ECO:0000259" key="7">
    <source>
        <dbReference type="PROSITE" id="PS50863"/>
    </source>
</evidence>
<feature type="domain" description="TF-B3" evidence="7">
    <location>
        <begin position="163"/>
        <end position="230"/>
    </location>
</feature>
<dbReference type="SMART" id="SM01019">
    <property type="entry name" value="B3"/>
    <property type="match status" value="2"/>
</dbReference>
<dbReference type="RefSeq" id="XP_020552235.1">
    <property type="nucleotide sequence ID" value="XM_020696576.1"/>
</dbReference>
<dbReference type="CDD" id="cd10017">
    <property type="entry name" value="B3_DNA"/>
    <property type="match status" value="2"/>
</dbReference>
<dbReference type="PANTHER" id="PTHR31391">
    <property type="entry name" value="B3 DOMAIN-CONTAINING PROTEIN OS11G0197600-RELATED"/>
    <property type="match status" value="1"/>
</dbReference>
<name>A0A8M8V703_SESIN</name>
<keyword evidence="4" id="KW-0804">Transcription</keyword>
<dbReference type="Pfam" id="PF02362">
    <property type="entry name" value="B3"/>
    <property type="match status" value="1"/>
</dbReference>
<dbReference type="InterPro" id="IPR044837">
    <property type="entry name" value="REM16-like"/>
</dbReference>
<evidence type="ECO:0000313" key="9">
    <source>
        <dbReference type="RefSeq" id="XP_020552234.1"/>
    </source>
</evidence>
<evidence type="ECO:0000313" key="8">
    <source>
        <dbReference type="Proteomes" id="UP000504604"/>
    </source>
</evidence>
<feature type="region of interest" description="Disordered" evidence="6">
    <location>
        <begin position="265"/>
        <end position="342"/>
    </location>
</feature>
<dbReference type="RefSeq" id="XP_020552236.1">
    <property type="nucleotide sequence ID" value="XM_020696577.1"/>
</dbReference>
<accession>A0A8M8V703</accession>
<evidence type="ECO:0000256" key="4">
    <source>
        <dbReference type="ARBA" id="ARBA00023163"/>
    </source>
</evidence>
<keyword evidence="3" id="KW-0238">DNA-binding</keyword>
<dbReference type="PROSITE" id="PS50863">
    <property type="entry name" value="B3"/>
    <property type="match status" value="2"/>
</dbReference>
<protein>
    <submittedName>
        <fullName evidence="9 10">Uncharacterized protein LOC110012568 isoform X1</fullName>
    </submittedName>
</protein>
<feature type="compositionally biased region" description="Polar residues" evidence="6">
    <location>
        <begin position="72"/>
        <end position="87"/>
    </location>
</feature>
<dbReference type="GO" id="GO:0005634">
    <property type="term" value="C:nucleus"/>
    <property type="evidence" value="ECO:0007669"/>
    <property type="project" value="UniProtKB-SubCell"/>
</dbReference>
<evidence type="ECO:0000313" key="10">
    <source>
        <dbReference type="RefSeq" id="XP_020552235.1"/>
    </source>
</evidence>